<comment type="caution">
    <text evidence="2">The sequence shown here is derived from an EMBL/GenBank/DDBJ whole genome shotgun (WGS) entry which is preliminary data.</text>
</comment>
<name>A0ABV4U955_9BACT</name>
<evidence type="ECO:0000313" key="3">
    <source>
        <dbReference type="Proteomes" id="UP001575105"/>
    </source>
</evidence>
<dbReference type="RefSeq" id="WP_425346352.1">
    <property type="nucleotide sequence ID" value="NZ_JBGUBD010000008.1"/>
</dbReference>
<dbReference type="InterPro" id="IPR027558">
    <property type="entry name" value="Pre_pil_HX9DG_C"/>
</dbReference>
<dbReference type="SUPFAM" id="SSF54523">
    <property type="entry name" value="Pili subunits"/>
    <property type="match status" value="1"/>
</dbReference>
<dbReference type="Pfam" id="PF07596">
    <property type="entry name" value="SBP_bac_10"/>
    <property type="match status" value="1"/>
</dbReference>
<dbReference type="PANTHER" id="PTHR30093:SF2">
    <property type="entry name" value="TYPE II SECRETION SYSTEM PROTEIN H"/>
    <property type="match status" value="1"/>
</dbReference>
<sequence length="209" mass="23050">MLIAILLPALSAARDSARRIQCQSNQRQIGLALHLYANDHRDFLPSMEGQFNHYPPLTVIRALVVDGDYLQRDNAAWGHSAAFQCPNDPNDYTTLIPSGSYPNSYWYRQSHNGNAIGTSTGQPLSLAVKDDSRAHLTRWLIVHRSAISIVDGAQLVTTSEGGIMTVAGAPYPWPDSNSFNSFWHDDGAHALYEDGHVSWVPYGEPIGAY</sequence>
<reference evidence="2 3" key="1">
    <citation type="submission" date="2024-08" db="EMBL/GenBank/DDBJ databases">
        <title>Whole-genome sequencing of halo(alkali)philic microorganisms from hypersaline lakes.</title>
        <authorList>
            <person name="Sorokin D.Y."/>
            <person name="Merkel A.Y."/>
            <person name="Messina E."/>
            <person name="Yakimov M."/>
        </authorList>
    </citation>
    <scope>NUCLEOTIDE SEQUENCE [LARGE SCALE GENOMIC DNA]</scope>
    <source>
        <strain evidence="2 3">AB-hyl4</strain>
    </source>
</reference>
<evidence type="ECO:0000259" key="1">
    <source>
        <dbReference type="Pfam" id="PF07596"/>
    </source>
</evidence>
<dbReference type="InterPro" id="IPR045584">
    <property type="entry name" value="Pilin-like"/>
</dbReference>
<dbReference type="InterPro" id="IPR011453">
    <property type="entry name" value="DUF1559"/>
</dbReference>
<accession>A0ABV4U955</accession>
<keyword evidence="3" id="KW-1185">Reference proteome</keyword>
<dbReference type="PANTHER" id="PTHR30093">
    <property type="entry name" value="GENERAL SECRETION PATHWAY PROTEIN G"/>
    <property type="match status" value="1"/>
</dbReference>
<proteinExistence type="predicted"/>
<gene>
    <name evidence="2" type="ORF">ACERK3_13615</name>
</gene>
<organism evidence="2 3">
    <name type="scientific">Natronomicrosphaera hydrolytica</name>
    <dbReference type="NCBI Taxonomy" id="3242702"/>
    <lineage>
        <taxon>Bacteria</taxon>
        <taxon>Pseudomonadati</taxon>
        <taxon>Planctomycetota</taxon>
        <taxon>Phycisphaerae</taxon>
        <taxon>Phycisphaerales</taxon>
        <taxon>Phycisphaeraceae</taxon>
        <taxon>Natronomicrosphaera</taxon>
    </lineage>
</organism>
<dbReference type="Proteomes" id="UP001575105">
    <property type="component" value="Unassembled WGS sequence"/>
</dbReference>
<dbReference type="NCBIfam" id="TIGR04294">
    <property type="entry name" value="pre_pil_HX9DG"/>
    <property type="match status" value="1"/>
</dbReference>
<feature type="domain" description="DUF1559" evidence="1">
    <location>
        <begin position="12"/>
        <end position="51"/>
    </location>
</feature>
<evidence type="ECO:0000313" key="2">
    <source>
        <dbReference type="EMBL" id="MFA9479324.1"/>
    </source>
</evidence>
<dbReference type="EMBL" id="JBGUBD010000008">
    <property type="protein sequence ID" value="MFA9479324.1"/>
    <property type="molecule type" value="Genomic_DNA"/>
</dbReference>
<dbReference type="Gene3D" id="3.30.700.10">
    <property type="entry name" value="Glycoprotein, Type 4 Pilin"/>
    <property type="match status" value="1"/>
</dbReference>
<protein>
    <submittedName>
        <fullName evidence="2">DUF1559 domain-containing protein</fullName>
    </submittedName>
</protein>